<feature type="region of interest" description="Disordered" evidence="1">
    <location>
        <begin position="248"/>
        <end position="270"/>
    </location>
</feature>
<evidence type="ECO:0000256" key="2">
    <source>
        <dbReference type="SAM" id="SignalP"/>
    </source>
</evidence>
<feature type="signal peptide" evidence="2">
    <location>
        <begin position="1"/>
        <end position="23"/>
    </location>
</feature>
<name>A0A1I5RGE3_9BACT</name>
<dbReference type="AlphaFoldDB" id="A0A1I5RGE3"/>
<dbReference type="EMBL" id="FOXQ01000001">
    <property type="protein sequence ID" value="SFP57387.1"/>
    <property type="molecule type" value="Genomic_DNA"/>
</dbReference>
<dbReference type="InterPro" id="IPR028011">
    <property type="entry name" value="DUF4476"/>
</dbReference>
<feature type="domain" description="DUF4476" evidence="3">
    <location>
        <begin position="330"/>
        <end position="416"/>
    </location>
</feature>
<organism evidence="4 5">
    <name type="scientific">Parafilimonas terrae</name>
    <dbReference type="NCBI Taxonomy" id="1465490"/>
    <lineage>
        <taxon>Bacteria</taxon>
        <taxon>Pseudomonadati</taxon>
        <taxon>Bacteroidota</taxon>
        <taxon>Chitinophagia</taxon>
        <taxon>Chitinophagales</taxon>
        <taxon>Chitinophagaceae</taxon>
        <taxon>Parafilimonas</taxon>
    </lineage>
</organism>
<dbReference type="Pfam" id="PF14771">
    <property type="entry name" value="DUF4476"/>
    <property type="match status" value="1"/>
</dbReference>
<reference evidence="4 5" key="1">
    <citation type="submission" date="2016-10" db="EMBL/GenBank/DDBJ databases">
        <authorList>
            <person name="de Groot N.N."/>
        </authorList>
    </citation>
    <scope>NUCLEOTIDE SEQUENCE [LARGE SCALE GENOMIC DNA]</scope>
    <source>
        <strain evidence="4 5">DSM 28286</strain>
    </source>
</reference>
<feature type="compositionally biased region" description="Basic and acidic residues" evidence="1">
    <location>
        <begin position="259"/>
        <end position="270"/>
    </location>
</feature>
<feature type="chain" id="PRO_5011642076" description="DUF4476 domain-containing protein" evidence="2">
    <location>
        <begin position="24"/>
        <end position="418"/>
    </location>
</feature>
<accession>A0A1I5RGE3</accession>
<evidence type="ECO:0000259" key="3">
    <source>
        <dbReference type="Pfam" id="PF14771"/>
    </source>
</evidence>
<protein>
    <recommendedName>
        <fullName evidence="3">DUF4476 domain-containing protein</fullName>
    </recommendedName>
</protein>
<dbReference type="OrthoDB" id="653675at2"/>
<keyword evidence="5" id="KW-1185">Reference proteome</keyword>
<dbReference type="Proteomes" id="UP000199031">
    <property type="component" value="Unassembled WGS sequence"/>
</dbReference>
<evidence type="ECO:0000313" key="4">
    <source>
        <dbReference type="EMBL" id="SFP57387.1"/>
    </source>
</evidence>
<keyword evidence="2" id="KW-0732">Signal</keyword>
<sequence>MRYPVKLSGFLLFFCMICLAVKAQQKHFIYVQSEDRQQFAVIMDGKVYSSSDYGYVIIPKLDDGEYKFTVSFPLNKFPDQAFNCTINKKDAGFFLKNGANGWALENMQTQKSLAGSGGKANDNNAFSDMLSDVVGDSTLNQPVVTATPPEVEKPVSDAGNVAEILPSAETAAVHQPEKIGELKEDTGTNLVFIDQSQSGIDTISVFIPANQEAKISKPEDETATSNIVPQDSLNETAFQNTNPPEIKQEAKTSEPVFLDNDKPADTGSEKMTTDISNPFYNAEENKTPVTSAPVETNTEAAAPTENNNNNTVVNNAAAGTRQDCDDMLSEDAFSKLKRKMFSQDNDDAMVRYAVKFVGKKCISTDQVKALGSLFSSDDGRYNLYDALYKYVYDYGNYASLSSQILDPYYKKRFAALLR</sequence>
<evidence type="ECO:0000256" key="1">
    <source>
        <dbReference type="SAM" id="MobiDB-lite"/>
    </source>
</evidence>
<evidence type="ECO:0000313" key="5">
    <source>
        <dbReference type="Proteomes" id="UP000199031"/>
    </source>
</evidence>
<dbReference type="STRING" id="1465490.SAMN05444277_101231"/>
<dbReference type="RefSeq" id="WP_090653653.1">
    <property type="nucleotide sequence ID" value="NZ_FOXQ01000001.1"/>
</dbReference>
<gene>
    <name evidence="4" type="ORF">SAMN05444277_101231</name>
</gene>
<proteinExistence type="predicted"/>